<evidence type="ECO:0000313" key="4">
    <source>
        <dbReference type="EMBL" id="CAH9097384.1"/>
    </source>
</evidence>
<evidence type="ECO:0000256" key="2">
    <source>
        <dbReference type="ARBA" id="ARBA00023306"/>
    </source>
</evidence>
<dbReference type="PANTHER" id="PTHR33142">
    <property type="entry name" value="CYCLIN-DEPENDENT PROTEIN KINASE INHIBITOR SMR13"/>
    <property type="match status" value="1"/>
</dbReference>
<reference evidence="4" key="1">
    <citation type="submission" date="2022-07" db="EMBL/GenBank/DDBJ databases">
        <authorList>
            <person name="Macas J."/>
            <person name="Novak P."/>
            <person name="Neumann P."/>
        </authorList>
    </citation>
    <scope>NUCLEOTIDE SEQUENCE</scope>
</reference>
<dbReference type="GO" id="GO:0004860">
    <property type="term" value="F:protein kinase inhibitor activity"/>
    <property type="evidence" value="ECO:0007669"/>
    <property type="project" value="UniProtKB-KW"/>
</dbReference>
<dbReference type="AlphaFoldDB" id="A0AAV0DC74"/>
<accession>A0AAV0DC74</accession>
<keyword evidence="5" id="KW-1185">Reference proteome</keyword>
<protein>
    <submittedName>
        <fullName evidence="4">Uncharacterized protein</fullName>
    </submittedName>
</protein>
<dbReference type="GO" id="GO:0032875">
    <property type="term" value="P:regulation of DNA endoreduplication"/>
    <property type="evidence" value="ECO:0007669"/>
    <property type="project" value="InterPro"/>
</dbReference>
<sequence length="101" mass="11382">MKKNNQETSLINKENQQPNVVGGEDSCRTPTSQRDRIPAAVICPPAPLRPKRTVLGKRKVSQIQFFENSNGRKEIEVFFASFSELPRVAPSALKKRLFVSQ</sequence>
<proteinExistence type="predicted"/>
<evidence type="ECO:0000313" key="5">
    <source>
        <dbReference type="Proteomes" id="UP001152523"/>
    </source>
</evidence>
<organism evidence="4 5">
    <name type="scientific">Cuscuta epithymum</name>
    <dbReference type="NCBI Taxonomy" id="186058"/>
    <lineage>
        <taxon>Eukaryota</taxon>
        <taxon>Viridiplantae</taxon>
        <taxon>Streptophyta</taxon>
        <taxon>Embryophyta</taxon>
        <taxon>Tracheophyta</taxon>
        <taxon>Spermatophyta</taxon>
        <taxon>Magnoliopsida</taxon>
        <taxon>eudicotyledons</taxon>
        <taxon>Gunneridae</taxon>
        <taxon>Pentapetalae</taxon>
        <taxon>asterids</taxon>
        <taxon>lamiids</taxon>
        <taxon>Solanales</taxon>
        <taxon>Convolvulaceae</taxon>
        <taxon>Cuscuteae</taxon>
        <taxon>Cuscuta</taxon>
        <taxon>Cuscuta subgen. Cuscuta</taxon>
    </lineage>
</organism>
<feature type="region of interest" description="Disordered" evidence="3">
    <location>
        <begin position="1"/>
        <end position="38"/>
    </location>
</feature>
<keyword evidence="2" id="KW-0131">Cell cycle</keyword>
<name>A0AAV0DC74_9ASTE</name>
<dbReference type="EMBL" id="CAMAPF010000093">
    <property type="protein sequence ID" value="CAH9097384.1"/>
    <property type="molecule type" value="Genomic_DNA"/>
</dbReference>
<dbReference type="InterPro" id="IPR040389">
    <property type="entry name" value="SMR"/>
</dbReference>
<evidence type="ECO:0000256" key="1">
    <source>
        <dbReference type="ARBA" id="ARBA00023013"/>
    </source>
</evidence>
<comment type="caution">
    <text evidence="4">The sequence shown here is derived from an EMBL/GenBank/DDBJ whole genome shotgun (WGS) entry which is preliminary data.</text>
</comment>
<feature type="compositionally biased region" description="Polar residues" evidence="3">
    <location>
        <begin position="1"/>
        <end position="19"/>
    </location>
</feature>
<keyword evidence="1" id="KW-0649">Protein kinase inhibitor</keyword>
<gene>
    <name evidence="4" type="ORF">CEPIT_LOCUS14040</name>
</gene>
<dbReference type="PANTHER" id="PTHR33142:SF13">
    <property type="entry name" value="CYCLIN-DEPENDENT PROTEIN KINASE INHIBITOR SMR1"/>
    <property type="match status" value="1"/>
</dbReference>
<dbReference type="Proteomes" id="UP001152523">
    <property type="component" value="Unassembled WGS sequence"/>
</dbReference>
<evidence type="ECO:0000256" key="3">
    <source>
        <dbReference type="SAM" id="MobiDB-lite"/>
    </source>
</evidence>